<evidence type="ECO:0000256" key="1">
    <source>
        <dbReference type="SAM" id="Phobius"/>
    </source>
</evidence>
<evidence type="ECO:0000259" key="2">
    <source>
        <dbReference type="Pfam" id="PF03372"/>
    </source>
</evidence>
<dbReference type="OrthoDB" id="428734at2759"/>
<dbReference type="GO" id="GO:0000175">
    <property type="term" value="F:3'-5'-RNA exonuclease activity"/>
    <property type="evidence" value="ECO:0007669"/>
    <property type="project" value="TreeGrafter"/>
</dbReference>
<protein>
    <recommendedName>
        <fullName evidence="2">Endonuclease/exonuclease/phosphatase domain-containing protein</fullName>
    </recommendedName>
</protein>
<feature type="transmembrane region" description="Helical" evidence="1">
    <location>
        <begin position="53"/>
        <end position="77"/>
    </location>
</feature>
<dbReference type="AlphaFoldDB" id="A0A0D8XQA7"/>
<name>A0A0D8XQA7_DICVI</name>
<proteinExistence type="predicted"/>
<keyword evidence="1" id="KW-1133">Transmembrane helix</keyword>
<dbReference type="EMBL" id="KN716378">
    <property type="protein sequence ID" value="KJH45937.1"/>
    <property type="molecule type" value="Genomic_DNA"/>
</dbReference>
<dbReference type="InterPro" id="IPR036691">
    <property type="entry name" value="Endo/exonu/phosph_ase_sf"/>
</dbReference>
<keyword evidence="4" id="KW-1185">Reference proteome</keyword>
<dbReference type="SUPFAM" id="SSF56219">
    <property type="entry name" value="DNase I-like"/>
    <property type="match status" value="1"/>
</dbReference>
<keyword evidence="1" id="KW-0812">Transmembrane</keyword>
<reference evidence="3 4" key="1">
    <citation type="submission" date="2013-11" db="EMBL/GenBank/DDBJ databases">
        <title>Draft genome of the bovine lungworm Dictyocaulus viviparus.</title>
        <authorList>
            <person name="Mitreva M."/>
        </authorList>
    </citation>
    <scope>NUCLEOTIDE SEQUENCE [LARGE SCALE GENOMIC DNA]</scope>
    <source>
        <strain evidence="3 4">HannoverDv2000</strain>
    </source>
</reference>
<dbReference type="Gene3D" id="3.60.10.10">
    <property type="entry name" value="Endonuclease/exonuclease/phosphatase"/>
    <property type="match status" value="1"/>
</dbReference>
<reference evidence="4" key="2">
    <citation type="journal article" date="2016" name="Sci. Rep.">
        <title>Dictyocaulus viviparus genome, variome and transcriptome elucidate lungworm biology and support future intervention.</title>
        <authorList>
            <person name="McNulty S.N."/>
            <person name="Strube C."/>
            <person name="Rosa B.A."/>
            <person name="Martin J.C."/>
            <person name="Tyagi R."/>
            <person name="Choi Y.J."/>
            <person name="Wang Q."/>
            <person name="Hallsworth Pepin K."/>
            <person name="Zhang X."/>
            <person name="Ozersky P."/>
            <person name="Wilson R.K."/>
            <person name="Sternberg P.W."/>
            <person name="Gasser R.B."/>
            <person name="Mitreva M."/>
        </authorList>
    </citation>
    <scope>NUCLEOTIDE SEQUENCE [LARGE SCALE GENOMIC DNA]</scope>
    <source>
        <strain evidence="4">HannoverDv2000</strain>
    </source>
</reference>
<dbReference type="Proteomes" id="UP000053766">
    <property type="component" value="Unassembled WGS sequence"/>
</dbReference>
<dbReference type="PANTHER" id="PTHR12121">
    <property type="entry name" value="CARBON CATABOLITE REPRESSOR PROTEIN 4"/>
    <property type="match status" value="1"/>
</dbReference>
<organism evidence="3 4">
    <name type="scientific">Dictyocaulus viviparus</name>
    <name type="common">Bovine lungworm</name>
    <dbReference type="NCBI Taxonomy" id="29172"/>
    <lineage>
        <taxon>Eukaryota</taxon>
        <taxon>Metazoa</taxon>
        <taxon>Ecdysozoa</taxon>
        <taxon>Nematoda</taxon>
        <taxon>Chromadorea</taxon>
        <taxon>Rhabditida</taxon>
        <taxon>Rhabditina</taxon>
        <taxon>Rhabditomorpha</taxon>
        <taxon>Strongyloidea</taxon>
        <taxon>Metastrongylidae</taxon>
        <taxon>Dictyocaulus</taxon>
    </lineage>
</organism>
<dbReference type="Pfam" id="PF03372">
    <property type="entry name" value="Exo_endo_phos"/>
    <property type="match status" value="1"/>
</dbReference>
<feature type="domain" description="Endonuclease/exonuclease/phosphatase" evidence="2">
    <location>
        <begin position="143"/>
        <end position="346"/>
    </location>
</feature>
<feature type="transmembrane region" description="Helical" evidence="1">
    <location>
        <begin position="15"/>
        <end position="41"/>
    </location>
</feature>
<gene>
    <name evidence="3" type="ORF">DICVIV_08015</name>
</gene>
<evidence type="ECO:0000313" key="4">
    <source>
        <dbReference type="Proteomes" id="UP000053766"/>
    </source>
</evidence>
<dbReference type="PANTHER" id="PTHR12121:SF100">
    <property type="entry name" value="POLY(A)-SPECIFIC RIBONUCLEASE"/>
    <property type="match status" value="1"/>
</dbReference>
<sequence length="355" mass="41595">MDDGQPEDYSDYSSFWYGLINILLFILFLAINMLLTATIRWHENYSQRTSYQILFWMIFCNILQLISHIFGGISVILKWDMPTILNVMTSIIFTNFISYVYDIFDFMFMIYLVNTAPPPEREWVMIRHADPDRPIATFTVLCYNVLCDKYATVNQYSYCPSWALNWEYRKMSIMKEIRNYEADIITLQVVYAEVETEQFRLLFQPELKVLGYSGIFSPKSRAKTMNEEDRKYVDGCAIFWKSENYFRSITNVYFEIEGFQFFEVFLCLGRMTMAAADNVVGTPLVVCTAHIHWDPELCDVKLIQTMMLAHELYKLLEEVAEQFRITPQQTPVLICGDLNSLPDSGVVIETDIMLL</sequence>
<dbReference type="STRING" id="29172.A0A0D8XQA7"/>
<accession>A0A0D8XQA7</accession>
<dbReference type="InterPro" id="IPR005135">
    <property type="entry name" value="Endo/exonuclease/phosphatase"/>
</dbReference>
<dbReference type="InterPro" id="IPR050410">
    <property type="entry name" value="CCR4/nocturin_mRNA_transcr"/>
</dbReference>
<evidence type="ECO:0000313" key="3">
    <source>
        <dbReference type="EMBL" id="KJH45937.1"/>
    </source>
</evidence>
<keyword evidence="1" id="KW-0472">Membrane</keyword>